<feature type="domain" description="Phage shock protein PspC N-terminal" evidence="8">
    <location>
        <begin position="3"/>
        <end position="60"/>
    </location>
</feature>
<sequence length="105" mass="11993">MRKKLTKSRDNVVLTGTLAGLAEYLNIDPTIVRIVYVFLALMGFGAPVLLYIGMAILIPADNSDRPKRYGNDNKYYKNNNYRSKGTTSRPRKEAEKVDEEDWSDF</sequence>
<evidence type="ECO:0000313" key="10">
    <source>
        <dbReference type="Proteomes" id="UP000664701"/>
    </source>
</evidence>
<reference evidence="9 10" key="2">
    <citation type="submission" date="2024-03" db="EMBL/GenBank/DDBJ databases">
        <title>The Genome Sequence of Enterococcus sp. DIV2402.</title>
        <authorList>
            <consortium name="The Broad Institute Genomics Platform"/>
            <consortium name="The Broad Institute Microbial Omics Core"/>
            <consortium name="The Broad Institute Genomic Center for Infectious Diseases"/>
            <person name="Earl A."/>
            <person name="Manson A."/>
            <person name="Gilmore M."/>
            <person name="Schwartman J."/>
            <person name="Shea T."/>
            <person name="Abouelleil A."/>
            <person name="Cao P."/>
            <person name="Chapman S."/>
            <person name="Cusick C."/>
            <person name="Young S."/>
            <person name="Neafsey D."/>
            <person name="Nusbaum C."/>
            <person name="Birren B."/>
        </authorList>
    </citation>
    <scope>NUCLEOTIDE SEQUENCE [LARGE SCALE GENOMIC DNA]</scope>
    <source>
        <strain evidence="9 10">DIV2402</strain>
    </source>
</reference>
<keyword evidence="10" id="KW-1185">Reference proteome</keyword>
<dbReference type="InterPro" id="IPR007168">
    <property type="entry name" value="Phageshock_PspC_N"/>
</dbReference>
<reference evidence="9 10" key="1">
    <citation type="submission" date="2021-03" db="EMBL/GenBank/DDBJ databases">
        <authorList>
            <person name="Gilmore M.S."/>
            <person name="Schwartzman J."/>
            <person name="Van Tyne D."/>
            <person name="Martin M."/>
            <person name="Earl A.M."/>
            <person name="Manson A.L."/>
            <person name="Straub T."/>
            <person name="Salamzade R."/>
            <person name="Saavedra J."/>
            <person name="Lebreton F."/>
            <person name="Prichula J."/>
            <person name="Schaufler K."/>
            <person name="Gaca A."/>
            <person name="Sgardioli B."/>
            <person name="Wagenaar J."/>
            <person name="Strong T."/>
        </authorList>
    </citation>
    <scope>NUCLEOTIDE SEQUENCE [LARGE SCALE GENOMIC DNA]</scope>
    <source>
        <strain evidence="9 10">DIV2402</strain>
    </source>
</reference>
<evidence type="ECO:0000256" key="1">
    <source>
        <dbReference type="ARBA" id="ARBA00004162"/>
    </source>
</evidence>
<evidence type="ECO:0000256" key="2">
    <source>
        <dbReference type="ARBA" id="ARBA00022475"/>
    </source>
</evidence>
<accession>A0ABZ2SNL1</accession>
<dbReference type="EMBL" id="CP147251">
    <property type="protein sequence ID" value="WYJ76736.1"/>
    <property type="molecule type" value="Genomic_DNA"/>
</dbReference>
<dbReference type="RefSeq" id="WP_207941071.1">
    <property type="nucleotide sequence ID" value="NZ_CP147251.1"/>
</dbReference>
<evidence type="ECO:0000256" key="6">
    <source>
        <dbReference type="SAM" id="MobiDB-lite"/>
    </source>
</evidence>
<protein>
    <recommendedName>
        <fullName evidence="8">Phage shock protein PspC N-terminal domain-containing protein</fullName>
    </recommendedName>
</protein>
<evidence type="ECO:0000256" key="3">
    <source>
        <dbReference type="ARBA" id="ARBA00022692"/>
    </source>
</evidence>
<evidence type="ECO:0000313" key="9">
    <source>
        <dbReference type="EMBL" id="WYJ76736.1"/>
    </source>
</evidence>
<keyword evidence="3 7" id="KW-0812">Transmembrane</keyword>
<feature type="compositionally biased region" description="Low complexity" evidence="6">
    <location>
        <begin position="76"/>
        <end position="85"/>
    </location>
</feature>
<gene>
    <name evidence="9" type="ORF">DOK78_001372</name>
</gene>
<evidence type="ECO:0000259" key="8">
    <source>
        <dbReference type="Pfam" id="PF04024"/>
    </source>
</evidence>
<keyword evidence="4 7" id="KW-1133">Transmembrane helix</keyword>
<name>A0ABZ2SNL1_9ENTE</name>
<evidence type="ECO:0000256" key="4">
    <source>
        <dbReference type="ARBA" id="ARBA00022989"/>
    </source>
</evidence>
<comment type="subcellular location">
    <subcellularLocation>
        <location evidence="1">Cell membrane</location>
        <topology evidence="1">Single-pass membrane protein</topology>
    </subcellularLocation>
</comment>
<dbReference type="PANTHER" id="PTHR33885:SF3">
    <property type="entry name" value="PHAGE SHOCK PROTEIN C"/>
    <property type="match status" value="1"/>
</dbReference>
<evidence type="ECO:0000256" key="7">
    <source>
        <dbReference type="SAM" id="Phobius"/>
    </source>
</evidence>
<keyword evidence="5 7" id="KW-0472">Membrane</keyword>
<dbReference type="InterPro" id="IPR052027">
    <property type="entry name" value="PspC"/>
</dbReference>
<dbReference type="Pfam" id="PF04024">
    <property type="entry name" value="PspC"/>
    <property type="match status" value="1"/>
</dbReference>
<dbReference type="PANTHER" id="PTHR33885">
    <property type="entry name" value="PHAGE SHOCK PROTEIN C"/>
    <property type="match status" value="1"/>
</dbReference>
<organism evidence="9 10">
    <name type="scientific">Candidatus Enterococcus lowellii</name>
    <dbReference type="NCBI Taxonomy" id="2230877"/>
    <lineage>
        <taxon>Bacteria</taxon>
        <taxon>Bacillati</taxon>
        <taxon>Bacillota</taxon>
        <taxon>Bacilli</taxon>
        <taxon>Lactobacillales</taxon>
        <taxon>Enterococcaceae</taxon>
        <taxon>Enterococcus</taxon>
    </lineage>
</organism>
<keyword evidence="2" id="KW-1003">Cell membrane</keyword>
<feature type="compositionally biased region" description="Acidic residues" evidence="6">
    <location>
        <begin position="96"/>
        <end position="105"/>
    </location>
</feature>
<proteinExistence type="predicted"/>
<feature type="region of interest" description="Disordered" evidence="6">
    <location>
        <begin position="61"/>
        <end position="105"/>
    </location>
</feature>
<feature type="transmembrane region" description="Helical" evidence="7">
    <location>
        <begin position="33"/>
        <end position="58"/>
    </location>
</feature>
<evidence type="ECO:0000256" key="5">
    <source>
        <dbReference type="ARBA" id="ARBA00023136"/>
    </source>
</evidence>
<dbReference type="Proteomes" id="UP000664701">
    <property type="component" value="Chromosome"/>
</dbReference>
<feature type="compositionally biased region" description="Basic and acidic residues" evidence="6">
    <location>
        <begin position="62"/>
        <end position="75"/>
    </location>
</feature>